<evidence type="ECO:0000313" key="3">
    <source>
        <dbReference type="Proteomes" id="UP000235388"/>
    </source>
</evidence>
<evidence type="ECO:0000313" key="2">
    <source>
        <dbReference type="EMBL" id="PLW57766.1"/>
    </source>
</evidence>
<gene>
    <name evidence="2" type="ORF">PCANC_01346</name>
</gene>
<comment type="caution">
    <text evidence="2">The sequence shown here is derived from an EMBL/GenBank/DDBJ whole genome shotgun (WGS) entry which is preliminary data.</text>
</comment>
<name>A0A2N5W691_9BASI</name>
<feature type="region of interest" description="Disordered" evidence="1">
    <location>
        <begin position="1"/>
        <end position="45"/>
    </location>
</feature>
<dbReference type="EMBL" id="PGCJ01000008">
    <property type="protein sequence ID" value="PLW57766.1"/>
    <property type="molecule type" value="Genomic_DNA"/>
</dbReference>
<feature type="region of interest" description="Disordered" evidence="1">
    <location>
        <begin position="112"/>
        <end position="148"/>
    </location>
</feature>
<evidence type="ECO:0000256" key="1">
    <source>
        <dbReference type="SAM" id="MobiDB-lite"/>
    </source>
</evidence>
<protein>
    <submittedName>
        <fullName evidence="2">Uncharacterized protein</fullName>
    </submittedName>
</protein>
<keyword evidence="3" id="KW-1185">Reference proteome</keyword>
<proteinExistence type="predicted"/>
<feature type="compositionally biased region" description="Basic residues" evidence="1">
    <location>
        <begin position="122"/>
        <end position="131"/>
    </location>
</feature>
<accession>A0A2N5W691</accession>
<sequence length="182" mass="19735">MAPKRKEGESSKSEKAADPTSAQSGDEETSTKKPKYVKEDPGMTAKQFEESAKGITISLGEEGNIGTLLAEPTTFTTGSFGWKASSKMRVKVTVDGEEKDLLVQVGVNMTVSGSKPDVKRASNGKRGRPRKNPASDRRIKGAMPRPEQSLTFIDVTTSASSRELRRTSANCARLQAVPQLFW</sequence>
<dbReference type="OrthoDB" id="2497589at2759"/>
<feature type="compositionally biased region" description="Basic and acidic residues" evidence="1">
    <location>
        <begin position="36"/>
        <end position="45"/>
    </location>
</feature>
<reference evidence="2 3" key="1">
    <citation type="submission" date="2017-11" db="EMBL/GenBank/DDBJ databases">
        <title>De novo assembly and phasing of dikaryotic genomes from two isolates of Puccinia coronata f. sp. avenae, the causal agent of oat crown rust.</title>
        <authorList>
            <person name="Miller M.E."/>
            <person name="Zhang Y."/>
            <person name="Omidvar V."/>
            <person name="Sperschneider J."/>
            <person name="Schwessinger B."/>
            <person name="Raley C."/>
            <person name="Palmer J.M."/>
            <person name="Garnica D."/>
            <person name="Upadhyaya N."/>
            <person name="Rathjen J."/>
            <person name="Taylor J.M."/>
            <person name="Park R.F."/>
            <person name="Dodds P.N."/>
            <person name="Hirsch C.D."/>
            <person name="Kianian S.F."/>
            <person name="Figueroa M."/>
        </authorList>
    </citation>
    <scope>NUCLEOTIDE SEQUENCE [LARGE SCALE GENOMIC DNA]</scope>
    <source>
        <strain evidence="2">12NC29</strain>
    </source>
</reference>
<feature type="compositionally biased region" description="Basic and acidic residues" evidence="1">
    <location>
        <begin position="1"/>
        <end position="17"/>
    </location>
</feature>
<dbReference type="AlphaFoldDB" id="A0A2N5W691"/>
<dbReference type="Proteomes" id="UP000235388">
    <property type="component" value="Unassembled WGS sequence"/>
</dbReference>
<organism evidence="2 3">
    <name type="scientific">Puccinia coronata f. sp. avenae</name>
    <dbReference type="NCBI Taxonomy" id="200324"/>
    <lineage>
        <taxon>Eukaryota</taxon>
        <taxon>Fungi</taxon>
        <taxon>Dikarya</taxon>
        <taxon>Basidiomycota</taxon>
        <taxon>Pucciniomycotina</taxon>
        <taxon>Pucciniomycetes</taxon>
        <taxon>Pucciniales</taxon>
        <taxon>Pucciniaceae</taxon>
        <taxon>Puccinia</taxon>
    </lineage>
</organism>